<accession>A0A0J8GVI0</accession>
<dbReference type="Proteomes" id="UP000037600">
    <property type="component" value="Unassembled WGS sequence"/>
</dbReference>
<dbReference type="EMBL" id="LAZL01000002">
    <property type="protein sequence ID" value="KMT66747.1"/>
    <property type="molecule type" value="Genomic_DNA"/>
</dbReference>
<dbReference type="InterPro" id="IPR038081">
    <property type="entry name" value="CalX-like_sf"/>
</dbReference>
<evidence type="ECO:0000313" key="2">
    <source>
        <dbReference type="EMBL" id="KMT66747.1"/>
    </source>
</evidence>
<organism evidence="2 3">
    <name type="scientific">Catenovulum maritimum</name>
    <dbReference type="NCBI Taxonomy" id="1513271"/>
    <lineage>
        <taxon>Bacteria</taxon>
        <taxon>Pseudomonadati</taxon>
        <taxon>Pseudomonadota</taxon>
        <taxon>Gammaproteobacteria</taxon>
        <taxon>Alteromonadales</taxon>
        <taxon>Alteromonadaceae</taxon>
        <taxon>Catenovulum</taxon>
    </lineage>
</organism>
<dbReference type="InterPro" id="IPR024079">
    <property type="entry name" value="MetalloPept_cat_dom_sf"/>
</dbReference>
<proteinExistence type="predicted"/>
<dbReference type="PATRIC" id="fig|1513271.3.peg.226"/>
<keyword evidence="3" id="KW-1185">Reference proteome</keyword>
<dbReference type="RefSeq" id="WP_048688396.1">
    <property type="nucleotide sequence ID" value="NZ_KQ130482.1"/>
</dbReference>
<gene>
    <name evidence="2" type="ORF">XM47_01070</name>
</gene>
<protein>
    <recommendedName>
        <fullName evidence="4">Peptidase M12B domain-containing protein</fullName>
    </recommendedName>
</protein>
<evidence type="ECO:0000313" key="3">
    <source>
        <dbReference type="Proteomes" id="UP000037600"/>
    </source>
</evidence>
<evidence type="ECO:0008006" key="4">
    <source>
        <dbReference type="Google" id="ProtNLM"/>
    </source>
</evidence>
<dbReference type="GO" id="GO:0008237">
    <property type="term" value="F:metallopeptidase activity"/>
    <property type="evidence" value="ECO:0007669"/>
    <property type="project" value="InterPro"/>
</dbReference>
<dbReference type="OrthoDB" id="1114329at2"/>
<name>A0A0J8GVI0_9ALTE</name>
<evidence type="ECO:0000256" key="1">
    <source>
        <dbReference type="SAM" id="SignalP"/>
    </source>
</evidence>
<dbReference type="AlphaFoldDB" id="A0A0J8GVI0"/>
<dbReference type="Gene3D" id="3.40.390.10">
    <property type="entry name" value="Collagenase (Catalytic Domain)"/>
    <property type="match status" value="1"/>
</dbReference>
<dbReference type="Gene3D" id="2.60.40.2030">
    <property type="match status" value="1"/>
</dbReference>
<keyword evidence="1" id="KW-0732">Signal</keyword>
<sequence>MNCIKNYVAAGALMFSCAVNAEVVNIGMWLTKDAIEKHGEETLRSWGETQVLQLNHALKKSGINELTFQISSFFTYDQKVDTSNNVTLVREIQDDIQYAYYVGSGFKNLVSHSKNPYRIDMVLLVTNQDPNKSNRVGFSNGLNDGSTYFLSDATLSRDYLVAHEVGHSIGGHHDDATAYFSDVVHPHVCGGATTIMAVDNPKRAKYPNGYFSNADLVVSGQSCGVNGEADFVGYIKDALHEHSKYSDYELSRGYGVHRQSFSYKYPLLHRWTAEDMPEKATVEISAGAIVNESQGKFVVDVSLSEAADTDTSVELKVYAIDESLLNTQFVQVVIPAGATHVEKTFNFNNDNVYSRVERKVFVQAQYPKWLKVSQDNNLTTTVIEEDELPNYGSFKFAATDIEIAEGEQSELLIVRENGADAPVTVKLTVNGEFTVNTQTIDFGIDEYSKTVVITATDNEHENDVVGEIEIDGVSNGVISNDSTAKLTSLDDDKYGVVMLRTAKLTDDYKTIVATLERTEGTTGDVTVVVKASGTGVESATKNATLQDGQNSVTVSFLPNSEGGSAKIEIQEAGKAKLDTNNYQVSVTIDKKPESSSGGAFGYFLYLLMSLTFLRLNNIISRD</sequence>
<comment type="caution">
    <text evidence="2">The sequence shown here is derived from an EMBL/GenBank/DDBJ whole genome shotgun (WGS) entry which is preliminary data.</text>
</comment>
<dbReference type="SUPFAM" id="SSF55486">
    <property type="entry name" value="Metalloproteases ('zincins'), catalytic domain"/>
    <property type="match status" value="1"/>
</dbReference>
<reference evidence="2 3" key="1">
    <citation type="submission" date="2015-04" db="EMBL/GenBank/DDBJ databases">
        <title>Draft Genome Sequence of the Novel Agar-Digesting Marine Bacterium Q1.</title>
        <authorList>
            <person name="Li Y."/>
            <person name="Li D."/>
            <person name="Chen G."/>
            <person name="Du Z."/>
        </authorList>
    </citation>
    <scope>NUCLEOTIDE SEQUENCE [LARGE SCALE GENOMIC DNA]</scope>
    <source>
        <strain evidence="2 3">Q1</strain>
    </source>
</reference>
<dbReference type="PROSITE" id="PS51257">
    <property type="entry name" value="PROKAR_LIPOPROTEIN"/>
    <property type="match status" value="1"/>
</dbReference>
<feature type="chain" id="PRO_5005298780" description="Peptidase M12B domain-containing protein" evidence="1">
    <location>
        <begin position="22"/>
        <end position="622"/>
    </location>
</feature>
<dbReference type="SUPFAM" id="SSF141072">
    <property type="entry name" value="CalX-like"/>
    <property type="match status" value="1"/>
</dbReference>
<feature type="signal peptide" evidence="1">
    <location>
        <begin position="1"/>
        <end position="21"/>
    </location>
</feature>